<feature type="signal peptide" evidence="2">
    <location>
        <begin position="1"/>
        <end position="20"/>
    </location>
</feature>
<feature type="chain" id="PRO_5034567525" evidence="2">
    <location>
        <begin position="21"/>
        <end position="359"/>
    </location>
</feature>
<proteinExistence type="predicted"/>
<organism evidence="4 5">
    <name type="scientific">Gibberella subglutinans</name>
    <name type="common">Fusarium subglutinans</name>
    <dbReference type="NCBI Taxonomy" id="42677"/>
    <lineage>
        <taxon>Eukaryota</taxon>
        <taxon>Fungi</taxon>
        <taxon>Dikarya</taxon>
        <taxon>Ascomycota</taxon>
        <taxon>Pezizomycotina</taxon>
        <taxon>Sordariomycetes</taxon>
        <taxon>Hypocreomycetidae</taxon>
        <taxon>Hypocreales</taxon>
        <taxon>Nectriaceae</taxon>
        <taxon>Fusarium</taxon>
        <taxon>Fusarium fujikuroi species complex</taxon>
    </lineage>
</organism>
<dbReference type="RefSeq" id="XP_036530948.1">
    <property type="nucleotide sequence ID" value="XM_036678494.1"/>
</dbReference>
<dbReference type="Gene3D" id="3.20.20.140">
    <property type="entry name" value="Metal-dependent hydrolases"/>
    <property type="match status" value="1"/>
</dbReference>
<dbReference type="InterPro" id="IPR052358">
    <property type="entry name" value="Aro_Compnd_Degr_Hydrolases"/>
</dbReference>
<dbReference type="PANTHER" id="PTHR35563:SF2">
    <property type="entry name" value="BARREL METAL-DEPENDENT HYDROLASE, PUTATIVE (AFU_ORTHOLOGUE AFUA_1G16240)-RELATED"/>
    <property type="match status" value="1"/>
</dbReference>
<dbReference type="GO" id="GO:0016787">
    <property type="term" value="F:hydrolase activity"/>
    <property type="evidence" value="ECO:0007669"/>
    <property type="project" value="UniProtKB-KW"/>
</dbReference>
<feature type="compositionally biased region" description="Polar residues" evidence="1">
    <location>
        <begin position="345"/>
        <end position="359"/>
    </location>
</feature>
<evidence type="ECO:0000256" key="2">
    <source>
        <dbReference type="SAM" id="SignalP"/>
    </source>
</evidence>
<dbReference type="InterPro" id="IPR006680">
    <property type="entry name" value="Amidohydro-rel"/>
</dbReference>
<dbReference type="EMBL" id="JAAOAV010000361">
    <property type="protein sequence ID" value="KAF5579581.1"/>
    <property type="molecule type" value="Genomic_DNA"/>
</dbReference>
<feature type="region of interest" description="Disordered" evidence="1">
    <location>
        <begin position="332"/>
        <end position="359"/>
    </location>
</feature>
<name>A0A8H5KVT9_GIBSU</name>
<dbReference type="OrthoDB" id="2135488at2759"/>
<sequence length="359" mass="40543">MKVSLPLILALFQNAAITDAAVMNPPSPPLSIAKRAANVSYSADPRMPAGAWNSHLHIMDPVRYPPVENIPYKPAVHNLWDNAIFENSIGCDHVFFVQTATHEYDLTLLLDSMRAVGNERALGLALFDPSTTSHEHIRRWDSEGVRAVRVNLVTYGDDTPINELKRQIKKYVNLINPFDWVLQLYTKMERIAELEDFLPTLGVRVVFDHYGDPSLPKSSSPLKPYDIKGFQSLVRLLKTGTTWVKISGAYRLSHIDSDIWEDLDPVALELFEQSPKRVVFGSDWPHTRFEGLDVRPWVSHLLELTEGKQRLRETLFRDSALELWGVHKTQSTYNGDSVKSEDLSDGNSRTNGSHSTGDV</sequence>
<evidence type="ECO:0000313" key="4">
    <source>
        <dbReference type="EMBL" id="KAF5579581.1"/>
    </source>
</evidence>
<dbReference type="PANTHER" id="PTHR35563">
    <property type="entry name" value="BARREL METAL-DEPENDENT HYDROLASE, PUTATIVE (AFU_ORTHOLOGUE AFUA_1G16240)-RELATED"/>
    <property type="match status" value="1"/>
</dbReference>
<feature type="domain" description="Amidohydrolase-related" evidence="3">
    <location>
        <begin position="92"/>
        <end position="325"/>
    </location>
</feature>
<dbReference type="InterPro" id="IPR032466">
    <property type="entry name" value="Metal_Hydrolase"/>
</dbReference>
<keyword evidence="5" id="KW-1185">Reference proteome</keyword>
<dbReference type="Proteomes" id="UP000547976">
    <property type="component" value="Unassembled WGS sequence"/>
</dbReference>
<keyword evidence="2" id="KW-0732">Signal</keyword>
<keyword evidence="4" id="KW-0378">Hydrolase</keyword>
<dbReference type="GeneID" id="59313212"/>
<evidence type="ECO:0000256" key="1">
    <source>
        <dbReference type="SAM" id="MobiDB-lite"/>
    </source>
</evidence>
<protein>
    <submittedName>
        <fullName evidence="4">TIM barrel metal-dependent hydrolase</fullName>
    </submittedName>
</protein>
<evidence type="ECO:0000313" key="5">
    <source>
        <dbReference type="Proteomes" id="UP000547976"/>
    </source>
</evidence>
<accession>A0A8H5KVT9</accession>
<evidence type="ECO:0000259" key="3">
    <source>
        <dbReference type="Pfam" id="PF04909"/>
    </source>
</evidence>
<dbReference type="Pfam" id="PF04909">
    <property type="entry name" value="Amidohydro_2"/>
    <property type="match status" value="1"/>
</dbReference>
<dbReference type="SUPFAM" id="SSF51556">
    <property type="entry name" value="Metallo-dependent hydrolases"/>
    <property type="match status" value="1"/>
</dbReference>
<gene>
    <name evidence="4" type="ORF">FSUBG_13587</name>
</gene>
<comment type="caution">
    <text evidence="4">The sequence shown here is derived from an EMBL/GenBank/DDBJ whole genome shotgun (WGS) entry which is preliminary data.</text>
</comment>
<dbReference type="AlphaFoldDB" id="A0A8H5KVT9"/>
<reference evidence="4 5" key="1">
    <citation type="submission" date="2020-05" db="EMBL/GenBank/DDBJ databases">
        <title>Identification and distribution of gene clusters putatively required for synthesis of sphingolipid metabolism inhibitors in phylogenetically diverse species of the filamentous fungus Fusarium.</title>
        <authorList>
            <person name="Kim H.-S."/>
            <person name="Busman M."/>
            <person name="Brown D.W."/>
            <person name="Divon H."/>
            <person name="Uhlig S."/>
            <person name="Proctor R.H."/>
        </authorList>
    </citation>
    <scope>NUCLEOTIDE SEQUENCE [LARGE SCALE GENOMIC DNA]</scope>
    <source>
        <strain evidence="4 5">NRRL 66333</strain>
    </source>
</reference>